<evidence type="ECO:0000256" key="1">
    <source>
        <dbReference type="ARBA" id="ARBA00004370"/>
    </source>
</evidence>
<comment type="subcellular location">
    <subcellularLocation>
        <location evidence="1">Membrane</location>
    </subcellularLocation>
</comment>
<dbReference type="Proteomes" id="UP000712007">
    <property type="component" value="Unassembled WGS sequence"/>
</dbReference>
<organism evidence="10 11">
    <name type="scientific">Candidatus Aphodosoma intestinipullorum</name>
    <dbReference type="NCBI Taxonomy" id="2840674"/>
    <lineage>
        <taxon>Bacteria</taxon>
        <taxon>Pseudomonadati</taxon>
        <taxon>Bacteroidota</taxon>
        <taxon>Bacteroidia</taxon>
        <taxon>Bacteroidales</taxon>
        <taxon>Candidatus Aphodosoma</taxon>
    </lineage>
</organism>
<feature type="domain" description="Bacterial surface antigen (D15)" evidence="8">
    <location>
        <begin position="495"/>
        <end position="877"/>
    </location>
</feature>
<keyword evidence="4" id="KW-0677">Repeat</keyword>
<feature type="domain" description="POTRA" evidence="9">
    <location>
        <begin position="117"/>
        <end position="195"/>
    </location>
</feature>
<dbReference type="Pfam" id="PF01103">
    <property type="entry name" value="Omp85"/>
    <property type="match status" value="1"/>
</dbReference>
<dbReference type="PANTHER" id="PTHR12815:SF47">
    <property type="entry name" value="TRANSLOCATION AND ASSEMBLY MODULE SUBUNIT TAMA"/>
    <property type="match status" value="1"/>
</dbReference>
<evidence type="ECO:0000313" key="11">
    <source>
        <dbReference type="Proteomes" id="UP000712007"/>
    </source>
</evidence>
<reference evidence="10" key="2">
    <citation type="journal article" date="2021" name="PeerJ">
        <title>Extensive microbial diversity within the chicken gut microbiome revealed by metagenomics and culture.</title>
        <authorList>
            <person name="Gilroy R."/>
            <person name="Ravi A."/>
            <person name="Getino M."/>
            <person name="Pursley I."/>
            <person name="Horton D.L."/>
            <person name="Alikhan N.F."/>
            <person name="Baker D."/>
            <person name="Gharbi K."/>
            <person name="Hall N."/>
            <person name="Watson M."/>
            <person name="Adriaenssens E.M."/>
            <person name="Foster-Nyarko E."/>
            <person name="Jarju S."/>
            <person name="Secka A."/>
            <person name="Antonio M."/>
            <person name="Oren A."/>
            <person name="Chaudhuri R.R."/>
            <person name="La Ragione R."/>
            <person name="Hildebrand F."/>
            <person name="Pallen M.J."/>
        </authorList>
    </citation>
    <scope>NUCLEOTIDE SEQUENCE</scope>
    <source>
        <strain evidence="10">3924</strain>
    </source>
</reference>
<accession>A0A940DKV5</accession>
<dbReference type="EMBL" id="JADIMV010000154">
    <property type="protein sequence ID" value="MBO8440765.1"/>
    <property type="molecule type" value="Genomic_DNA"/>
</dbReference>
<dbReference type="InterPro" id="IPR000184">
    <property type="entry name" value="Bac_surfAg_D15"/>
</dbReference>
<name>A0A940DKV5_9BACT</name>
<dbReference type="AlphaFoldDB" id="A0A940DKV5"/>
<dbReference type="PIRSF" id="PIRSF006076">
    <property type="entry name" value="OM_assembly_OMP85"/>
    <property type="match status" value="1"/>
</dbReference>
<evidence type="ECO:0000256" key="3">
    <source>
        <dbReference type="ARBA" id="ARBA00022729"/>
    </source>
</evidence>
<evidence type="ECO:0000256" key="5">
    <source>
        <dbReference type="ARBA" id="ARBA00023136"/>
    </source>
</evidence>
<evidence type="ECO:0000256" key="2">
    <source>
        <dbReference type="ARBA" id="ARBA00022692"/>
    </source>
</evidence>
<evidence type="ECO:0000259" key="9">
    <source>
        <dbReference type="Pfam" id="PF07244"/>
    </source>
</evidence>
<comment type="caution">
    <text evidence="10">The sequence shown here is derived from an EMBL/GenBank/DDBJ whole genome shotgun (WGS) entry which is preliminary data.</text>
</comment>
<dbReference type="Gene3D" id="3.10.20.310">
    <property type="entry name" value="membrane protein fhac"/>
    <property type="match status" value="5"/>
</dbReference>
<dbReference type="PANTHER" id="PTHR12815">
    <property type="entry name" value="SORTING AND ASSEMBLY MACHINERY SAMM50 PROTEIN FAMILY MEMBER"/>
    <property type="match status" value="1"/>
</dbReference>
<evidence type="ECO:0000256" key="6">
    <source>
        <dbReference type="ARBA" id="ARBA00023237"/>
    </source>
</evidence>
<keyword evidence="6" id="KW-0998">Cell outer membrane</keyword>
<dbReference type="Gene3D" id="2.40.160.50">
    <property type="entry name" value="membrane protein fhac: a member of the omp85/tpsb transporter family"/>
    <property type="match status" value="1"/>
</dbReference>
<evidence type="ECO:0000313" key="10">
    <source>
        <dbReference type="EMBL" id="MBO8440765.1"/>
    </source>
</evidence>
<keyword evidence="5" id="KW-0472">Membrane</keyword>
<keyword evidence="2" id="KW-0812">Transmembrane</keyword>
<evidence type="ECO:0000259" key="8">
    <source>
        <dbReference type="Pfam" id="PF01103"/>
    </source>
</evidence>
<dbReference type="GO" id="GO:0071709">
    <property type="term" value="P:membrane assembly"/>
    <property type="evidence" value="ECO:0007669"/>
    <property type="project" value="InterPro"/>
</dbReference>
<feature type="domain" description="POTRA" evidence="9">
    <location>
        <begin position="199"/>
        <end position="287"/>
    </location>
</feature>
<evidence type="ECO:0000256" key="4">
    <source>
        <dbReference type="ARBA" id="ARBA00022737"/>
    </source>
</evidence>
<sequence length="877" mass="100582">MTYRKTVYSLILTALIACVAPAYAQDDEERFIVDYTMPVRTYTIADIKITGAETYEDFMLINFSGLSVGQKIQIPGKEISDVVTRFWKQKSFSDVQVLMDKTRNDSIWITIALKQLPRVSEVNFYGLRRGEIEDLEETIEIQKNEQLNADGIDRSKIAIRKYLSDKGFRNADIYIYQKPDPKIAGAVVVDINVDKRAKVKVHEIYVTGNNALTLRQIDWAMKKTNRAKNILNIFRTKKFVDKEFENDKKLLIEKYNEIGYRDAEIVYDSIAPYEEGKVDVYLTVDEGKKYYFGDVTWVGNTVYPSEYLNSVLNIEKGEVYNLKQLNKRLYEDPDAVSALYKDNGYLFMNLDPVEIGFEGDSIDIEMRLFEGKQATINNVVINGNDRLYEHVVRREMRTKPGALYSQGDLIRTLRELAQLQQFDEEKIYTGVDILPDYESGTVDIVYNLETKTSDQVEFSAGYGGAGVVLSLGLKFTNFAIQNIFKPKMYRIVPQGEGQTLSIRAQTNGVYYQNYSISFFDPWFGGKRPNSFSVSLFYSIQTGISDRYRDALNSAYNNYYYNYYNYYGYGYNYNNYYGNNAWWDAEYDPNTYARTFGAAIGMGTRLKWPDDYFTLYGELSYQRYDIKNWYSIYYGFETGVANDLSLSLNLARNSIDNPIYTRRGSSISLSVSATFPYSLVDGIDYSKASDALRMKWVEYHKWKFNAKLFTPLTKDDKLVLMTRVEYGFLGYYNKYKRSPFGKFQVGGDGMSSYGGIGSETIGLRGYQTASLTPMSEQYGTVGYNGNIYTKLTLELRYPLLLNQSTNIWALAFLEAGNCWSDFKQFNPFDLKRAAGVGVRVYLPMFGLLGIDWGYGFDQDNQGGGIGGSKFTFVLGQEF</sequence>
<gene>
    <name evidence="10" type="ORF">IAC51_08980</name>
</gene>
<dbReference type="InterPro" id="IPR039910">
    <property type="entry name" value="D15-like"/>
</dbReference>
<reference evidence="10" key="1">
    <citation type="submission" date="2020-10" db="EMBL/GenBank/DDBJ databases">
        <authorList>
            <person name="Gilroy R."/>
        </authorList>
    </citation>
    <scope>NUCLEOTIDE SEQUENCE</scope>
    <source>
        <strain evidence="10">3924</strain>
    </source>
</reference>
<protein>
    <submittedName>
        <fullName evidence="10">BamA/TamA family outer membrane protein</fullName>
    </submittedName>
</protein>
<dbReference type="InterPro" id="IPR023707">
    <property type="entry name" value="OM_assembly_BamA"/>
</dbReference>
<feature type="chain" id="PRO_5037943307" evidence="7">
    <location>
        <begin position="25"/>
        <end position="877"/>
    </location>
</feature>
<feature type="signal peptide" evidence="7">
    <location>
        <begin position="1"/>
        <end position="24"/>
    </location>
</feature>
<dbReference type="PROSITE" id="PS51257">
    <property type="entry name" value="PROKAR_LIPOPROTEIN"/>
    <property type="match status" value="1"/>
</dbReference>
<dbReference type="GO" id="GO:0019867">
    <property type="term" value="C:outer membrane"/>
    <property type="evidence" value="ECO:0007669"/>
    <property type="project" value="InterPro"/>
</dbReference>
<feature type="domain" description="POTRA" evidence="9">
    <location>
        <begin position="375"/>
        <end position="449"/>
    </location>
</feature>
<feature type="domain" description="POTRA" evidence="9">
    <location>
        <begin position="290"/>
        <end position="370"/>
    </location>
</feature>
<evidence type="ECO:0000256" key="7">
    <source>
        <dbReference type="SAM" id="SignalP"/>
    </source>
</evidence>
<dbReference type="InterPro" id="IPR010827">
    <property type="entry name" value="BamA/TamA_POTRA"/>
</dbReference>
<proteinExistence type="predicted"/>
<keyword evidence="3 7" id="KW-0732">Signal</keyword>
<dbReference type="Pfam" id="PF07244">
    <property type="entry name" value="POTRA"/>
    <property type="match status" value="4"/>
</dbReference>